<keyword evidence="1" id="KW-0732">Signal</keyword>
<comment type="caution">
    <text evidence="2">The sequence shown here is derived from an EMBL/GenBank/DDBJ whole genome shotgun (WGS) entry which is preliminary data.</text>
</comment>
<reference evidence="2 3" key="1">
    <citation type="journal article" date="2023" name="Nucleic Acids Res.">
        <title>The hologenome of Daphnia magna reveals possible DNA methylation and microbiome-mediated evolution of the host genome.</title>
        <authorList>
            <person name="Chaturvedi A."/>
            <person name="Li X."/>
            <person name="Dhandapani V."/>
            <person name="Marshall H."/>
            <person name="Kissane S."/>
            <person name="Cuenca-Cambronero M."/>
            <person name="Asole G."/>
            <person name="Calvet F."/>
            <person name="Ruiz-Romero M."/>
            <person name="Marangio P."/>
            <person name="Guigo R."/>
            <person name="Rago D."/>
            <person name="Mirbahai L."/>
            <person name="Eastwood N."/>
            <person name="Colbourne J.K."/>
            <person name="Zhou J."/>
            <person name="Mallon E."/>
            <person name="Orsini L."/>
        </authorList>
    </citation>
    <scope>NUCLEOTIDE SEQUENCE [LARGE SCALE GENOMIC DNA]</scope>
    <source>
        <strain evidence="2">LRV0_1</strain>
    </source>
</reference>
<keyword evidence="3" id="KW-1185">Reference proteome</keyword>
<evidence type="ECO:0008006" key="4">
    <source>
        <dbReference type="Google" id="ProtNLM"/>
    </source>
</evidence>
<accession>A0ABQ9ZK64</accession>
<protein>
    <recommendedName>
        <fullName evidence="4">C-type lectin domain-containing protein</fullName>
    </recommendedName>
</protein>
<evidence type="ECO:0000313" key="2">
    <source>
        <dbReference type="EMBL" id="KAK4013307.1"/>
    </source>
</evidence>
<feature type="chain" id="PRO_5047402801" description="C-type lectin domain-containing protein" evidence="1">
    <location>
        <begin position="17"/>
        <end position="307"/>
    </location>
</feature>
<dbReference type="EMBL" id="JAOYFB010000004">
    <property type="protein sequence ID" value="KAK4013307.1"/>
    <property type="molecule type" value="Genomic_DNA"/>
</dbReference>
<organism evidence="2 3">
    <name type="scientific">Daphnia magna</name>
    <dbReference type="NCBI Taxonomy" id="35525"/>
    <lineage>
        <taxon>Eukaryota</taxon>
        <taxon>Metazoa</taxon>
        <taxon>Ecdysozoa</taxon>
        <taxon>Arthropoda</taxon>
        <taxon>Crustacea</taxon>
        <taxon>Branchiopoda</taxon>
        <taxon>Diplostraca</taxon>
        <taxon>Cladocera</taxon>
        <taxon>Anomopoda</taxon>
        <taxon>Daphniidae</taxon>
        <taxon>Daphnia</taxon>
    </lineage>
</organism>
<proteinExistence type="predicted"/>
<evidence type="ECO:0000256" key="1">
    <source>
        <dbReference type="SAM" id="SignalP"/>
    </source>
</evidence>
<feature type="signal peptide" evidence="1">
    <location>
        <begin position="1"/>
        <end position="16"/>
    </location>
</feature>
<name>A0ABQ9ZK64_9CRUS</name>
<evidence type="ECO:0000313" key="3">
    <source>
        <dbReference type="Proteomes" id="UP001234178"/>
    </source>
</evidence>
<dbReference type="Proteomes" id="UP001234178">
    <property type="component" value="Unassembled WGS sequence"/>
</dbReference>
<sequence length="307" mass="34615">MPTLVTLLLLLSSTNAFQITTCDCNKPSRVGLLQFSDGSCEPATCTPNTKSDYRVMTDKKAAFNFPGYICDRWKSIKDITIDFVGQVITVPERIAMETTAVECDIVRQSRRCNESSMMKSENTWIFNQEPEDKGYWLRTATVVTVNCMLEEVVLSRYDEGDMINTPLGKSNDSTIRHENELIRVIQSIQCDQQRAKHVQAVSTAQYNGWLAAAQLGLRQCIKLIATGNIVSALQCTPTTVNFTTDTTTCRPQPRFNNFTIGRSGWEHTAFTQCYWAGGILNFNDKPHAYRNNTWPPVEASIVIQQRD</sequence>
<gene>
    <name evidence="2" type="ORF">OUZ56_025541</name>
</gene>